<dbReference type="InterPro" id="IPR000859">
    <property type="entry name" value="CUB_dom"/>
</dbReference>
<evidence type="ECO:0000256" key="4">
    <source>
        <dbReference type="ARBA" id="ARBA00022801"/>
    </source>
</evidence>
<protein>
    <recommendedName>
        <fullName evidence="10">Metalloendopeptidase</fullName>
        <ecNumber evidence="10">3.4.24.-</ecNumber>
    </recommendedName>
</protein>
<feature type="domain" description="Peptidase M12A" evidence="14">
    <location>
        <begin position="134"/>
        <end position="338"/>
    </location>
</feature>
<evidence type="ECO:0000256" key="5">
    <source>
        <dbReference type="ARBA" id="ARBA00022833"/>
    </source>
</evidence>
<dbReference type="GO" id="GO:0006508">
    <property type="term" value="P:proteolysis"/>
    <property type="evidence" value="ECO:0007669"/>
    <property type="project" value="UniProtKB-KW"/>
</dbReference>
<feature type="domain" description="CUB" evidence="13">
    <location>
        <begin position="385"/>
        <end position="512"/>
    </location>
</feature>
<feature type="chain" id="PRO_5041486934" description="Metalloendopeptidase" evidence="10">
    <location>
        <begin position="18"/>
        <end position="978"/>
    </location>
</feature>
<evidence type="ECO:0000256" key="2">
    <source>
        <dbReference type="ARBA" id="ARBA00022670"/>
    </source>
</evidence>
<dbReference type="PANTHER" id="PTHR10127">
    <property type="entry name" value="DISCOIDIN, CUB, EGF, LAMININ , AND ZINC METALLOPROTEASE DOMAIN CONTAINING"/>
    <property type="match status" value="1"/>
</dbReference>
<evidence type="ECO:0000259" key="13">
    <source>
        <dbReference type="PROSITE" id="PS01180"/>
    </source>
</evidence>
<sequence>MRILPILAVLFLSYGHAVPAGHNRVPLRGKELLKKALPGFKDIDAVAELIAEQKKKAQQRLSHGQQAVDKEMSELIEEAKKLNPKPLPANASHSIPEINSKLGLDEVLVEGDMLLTLEQAKRHFGLDSGRSKRQAMQGWDWPNSLWKDGVYYSYSNDLNQKGRDAVDKAAAFWQQHTCIRFYKVASKAQARSSPLLVFYPRGGGCLSQIGRDPRAQEQYVSIGPGCETVDVAAHEIGHALGFNHEQNRWDRGQFVRLNLDDAEEKWKYAYDVADKSQNDNYGKQYDFRGIMHYFDTAFAKPNKTVMFTRNPAYQMSLGGSDVPTYGDIFEMNTQYSCYDRCKNSGTVCKNEGRPNPNNCGVCQCPSGFGGRDCSQRQPPSHGLRCGETLSATGSWKTLSISNVVGNGKWESANKTDPYHCTWHVKAPAGKRIQYSVTYVGISDSEGDSLCYPRCFLGGLSIKGIEKTWIPEGMRVCCKTQFNKAQTTASNLLIIQPWNSFAYTDFKVQYKIVDGTGGGGPDSTPPTQKTTTTTTRRPATGKCPYNYQILSADGSRCYSYYTAELTYQSAESVCRNARGSISMSQPAQDEATLKNVFPRSVQGYWHEIYSNGVCGIYNFRTKATGYVWCTDAYSKAAFICEQPSAYSPPPRMSTNSFEFLFHFLIMLPFCTENNVLSLESEAFSTNDSSRTAFYIGVTYISMGVVSLPVNFFVLFVFARPPLINEPVYKLLTITSVLDILNLITGCFVCGLASLFNASYCVPHWEWLLPYSVYFMAHWYAYCAAAEVLAINRLLVFAKPALSTFLFSGRKPWLWLIFIIGYSVVGTVIKPTMFYAYVPAAGVIFDSAPNLFHIYNNMVKLVVVTACYLLMIVLLVRMKHGVVVKAQRSLSILTFIVAVFGAAATAGYLTVSYWPISKELSKYTGLIAQLGWILLHAFTGYVYLIGNKTVRQTFVDVVTRRNTKVFVSSVQGSNKMFRAR</sequence>
<dbReference type="SUPFAM" id="SSF56436">
    <property type="entry name" value="C-type lectin-like"/>
    <property type="match status" value="1"/>
</dbReference>
<keyword evidence="12" id="KW-0472">Membrane</keyword>
<evidence type="ECO:0000256" key="7">
    <source>
        <dbReference type="ARBA" id="ARBA00023157"/>
    </source>
</evidence>
<dbReference type="Gene3D" id="3.40.390.10">
    <property type="entry name" value="Collagenase (Catalytic Domain)"/>
    <property type="match status" value="1"/>
</dbReference>
<feature type="transmembrane region" description="Helical" evidence="12">
    <location>
        <begin position="729"/>
        <end position="754"/>
    </location>
</feature>
<comment type="caution">
    <text evidence="15">The sequence shown here is derived from an EMBL/GenBank/DDBJ whole genome shotgun (WGS) entry which is preliminary data.</text>
</comment>
<evidence type="ECO:0000256" key="9">
    <source>
        <dbReference type="PROSITE-ProRule" id="PRU01211"/>
    </source>
</evidence>
<evidence type="ECO:0000256" key="6">
    <source>
        <dbReference type="ARBA" id="ARBA00023049"/>
    </source>
</evidence>
<feature type="transmembrane region" description="Helical" evidence="12">
    <location>
        <begin position="921"/>
        <end position="942"/>
    </location>
</feature>
<dbReference type="PANTHER" id="PTHR10127:SF780">
    <property type="entry name" value="METALLOENDOPEPTIDASE"/>
    <property type="match status" value="1"/>
</dbReference>
<keyword evidence="6 9" id="KW-0482">Metalloprotease</keyword>
<dbReference type="GO" id="GO:0004222">
    <property type="term" value="F:metalloendopeptidase activity"/>
    <property type="evidence" value="ECO:0007669"/>
    <property type="project" value="UniProtKB-UniRule"/>
</dbReference>
<evidence type="ECO:0000256" key="1">
    <source>
        <dbReference type="ARBA" id="ARBA00022536"/>
    </source>
</evidence>
<dbReference type="SUPFAM" id="SSF55486">
    <property type="entry name" value="Metalloproteases ('zincins'), catalytic domain"/>
    <property type="match status" value="1"/>
</dbReference>
<feature type="transmembrane region" description="Helical" evidence="12">
    <location>
        <begin position="888"/>
        <end position="909"/>
    </location>
</feature>
<dbReference type="EMBL" id="JAUCMV010000004">
    <property type="protein sequence ID" value="KAK0400647.1"/>
    <property type="molecule type" value="Genomic_DNA"/>
</dbReference>
<keyword evidence="12" id="KW-0812">Transmembrane</keyword>
<dbReference type="InterPro" id="IPR006026">
    <property type="entry name" value="Peptidase_Metallo"/>
</dbReference>
<proteinExistence type="predicted"/>
<evidence type="ECO:0000256" key="8">
    <source>
        <dbReference type="PROSITE-ProRule" id="PRU00059"/>
    </source>
</evidence>
<dbReference type="Pfam" id="PF10321">
    <property type="entry name" value="7TM_GPCR_Srt"/>
    <property type="match status" value="1"/>
</dbReference>
<keyword evidence="16" id="KW-1185">Reference proteome</keyword>
<comment type="cofactor">
    <cofactor evidence="9 10">
        <name>Zn(2+)</name>
        <dbReference type="ChEBI" id="CHEBI:29105"/>
    </cofactor>
    <text evidence="9 10">Binds 1 zinc ion per subunit.</text>
</comment>
<feature type="transmembrane region" description="Helical" evidence="12">
    <location>
        <begin position="856"/>
        <end position="876"/>
    </location>
</feature>
<comment type="caution">
    <text evidence="8">Lacks conserved residue(s) required for the propagation of feature annotation.</text>
</comment>
<dbReference type="SUPFAM" id="SSF49854">
    <property type="entry name" value="Spermadhesin, CUB domain"/>
    <property type="match status" value="1"/>
</dbReference>
<accession>A0AA39HA16</accession>
<keyword evidence="4 9" id="KW-0378">Hydrolase</keyword>
<feature type="binding site" evidence="9">
    <location>
        <position position="238"/>
    </location>
    <ligand>
        <name>Zn(2+)</name>
        <dbReference type="ChEBI" id="CHEBI:29105"/>
        <note>catalytic</note>
    </ligand>
</feature>
<dbReference type="InterPro" id="IPR035914">
    <property type="entry name" value="Sperma_CUB_dom_sf"/>
</dbReference>
<feature type="compositionally biased region" description="Low complexity" evidence="11">
    <location>
        <begin position="524"/>
        <end position="536"/>
    </location>
</feature>
<evidence type="ECO:0000256" key="11">
    <source>
        <dbReference type="SAM" id="MobiDB-lite"/>
    </source>
</evidence>
<feature type="transmembrane region" description="Helical" evidence="12">
    <location>
        <begin position="811"/>
        <end position="836"/>
    </location>
</feature>
<dbReference type="InterPro" id="IPR016187">
    <property type="entry name" value="CTDL_fold"/>
</dbReference>
<keyword evidence="10" id="KW-0732">Signal</keyword>
<feature type="region of interest" description="Disordered" evidence="11">
    <location>
        <begin position="516"/>
        <end position="536"/>
    </location>
</feature>
<dbReference type="PRINTS" id="PR00480">
    <property type="entry name" value="ASTACIN"/>
</dbReference>
<feature type="binding site" evidence="9">
    <location>
        <position position="234"/>
    </location>
    <ligand>
        <name>Zn(2+)</name>
        <dbReference type="ChEBI" id="CHEBI:29105"/>
        <note>catalytic</note>
    </ligand>
</feature>
<feature type="transmembrane region" description="Helical" evidence="12">
    <location>
        <begin position="692"/>
        <end position="717"/>
    </location>
</feature>
<keyword evidence="5 9" id="KW-0862">Zinc</keyword>
<dbReference type="Proteomes" id="UP001175271">
    <property type="component" value="Unassembled WGS sequence"/>
</dbReference>
<dbReference type="InterPro" id="IPR001506">
    <property type="entry name" value="Peptidase_M12A"/>
</dbReference>
<reference evidence="15" key="1">
    <citation type="submission" date="2023-06" db="EMBL/GenBank/DDBJ databases">
        <title>Genomic analysis of the entomopathogenic nematode Steinernema hermaphroditum.</title>
        <authorList>
            <person name="Schwarz E.M."/>
            <person name="Heppert J.K."/>
            <person name="Baniya A."/>
            <person name="Schwartz H.T."/>
            <person name="Tan C.-H."/>
            <person name="Antoshechkin I."/>
            <person name="Sternberg P.W."/>
            <person name="Goodrich-Blair H."/>
            <person name="Dillman A.R."/>
        </authorList>
    </citation>
    <scope>NUCLEOTIDE SEQUENCE</scope>
    <source>
        <strain evidence="15">PS9179</strain>
        <tissue evidence="15">Whole animal</tissue>
    </source>
</reference>
<evidence type="ECO:0000256" key="10">
    <source>
        <dbReference type="RuleBase" id="RU361183"/>
    </source>
</evidence>
<evidence type="ECO:0000256" key="3">
    <source>
        <dbReference type="ARBA" id="ARBA00022723"/>
    </source>
</evidence>
<dbReference type="InterPro" id="IPR024079">
    <property type="entry name" value="MetalloPept_cat_dom_sf"/>
</dbReference>
<dbReference type="SUPFAM" id="SSF81321">
    <property type="entry name" value="Family A G protein-coupled receptor-like"/>
    <property type="match status" value="1"/>
</dbReference>
<evidence type="ECO:0000313" key="16">
    <source>
        <dbReference type="Proteomes" id="UP001175271"/>
    </source>
</evidence>
<dbReference type="SMART" id="SM00235">
    <property type="entry name" value="ZnMc"/>
    <property type="match status" value="1"/>
</dbReference>
<keyword evidence="2 9" id="KW-0645">Protease</keyword>
<feature type="binding site" evidence="9">
    <location>
        <position position="244"/>
    </location>
    <ligand>
        <name>Zn(2+)</name>
        <dbReference type="ChEBI" id="CHEBI:29105"/>
        <note>catalytic</note>
    </ligand>
</feature>
<dbReference type="AlphaFoldDB" id="A0AA39HA16"/>
<gene>
    <name evidence="15" type="ORF">QR680_015366</name>
</gene>
<dbReference type="GO" id="GO:0008270">
    <property type="term" value="F:zinc ion binding"/>
    <property type="evidence" value="ECO:0007669"/>
    <property type="project" value="UniProtKB-UniRule"/>
</dbReference>
<dbReference type="PROSITE" id="PS00022">
    <property type="entry name" value="EGF_1"/>
    <property type="match status" value="1"/>
</dbReference>
<dbReference type="Pfam" id="PF01400">
    <property type="entry name" value="Astacin"/>
    <property type="match status" value="1"/>
</dbReference>
<keyword evidence="7" id="KW-1015">Disulfide bond</keyword>
<feature type="transmembrane region" description="Helical" evidence="12">
    <location>
        <begin position="766"/>
        <end position="790"/>
    </location>
</feature>
<evidence type="ECO:0000256" key="12">
    <source>
        <dbReference type="SAM" id="Phobius"/>
    </source>
</evidence>
<keyword evidence="3 9" id="KW-0479">Metal-binding</keyword>
<dbReference type="InterPro" id="IPR019425">
    <property type="entry name" value="7TM_GPCR_serpentine_rcpt_Srt"/>
</dbReference>
<keyword evidence="1" id="KW-0245">EGF-like domain</keyword>
<feature type="signal peptide" evidence="10">
    <location>
        <begin position="1"/>
        <end position="17"/>
    </location>
</feature>
<dbReference type="PROSITE" id="PS01180">
    <property type="entry name" value="CUB"/>
    <property type="match status" value="1"/>
</dbReference>
<feature type="active site" evidence="9">
    <location>
        <position position="235"/>
    </location>
</feature>
<dbReference type="PROSITE" id="PS51864">
    <property type="entry name" value="ASTACIN"/>
    <property type="match status" value="1"/>
</dbReference>
<name>A0AA39HA16_9BILA</name>
<evidence type="ECO:0000313" key="15">
    <source>
        <dbReference type="EMBL" id="KAK0400647.1"/>
    </source>
</evidence>
<organism evidence="15 16">
    <name type="scientific">Steinernema hermaphroditum</name>
    <dbReference type="NCBI Taxonomy" id="289476"/>
    <lineage>
        <taxon>Eukaryota</taxon>
        <taxon>Metazoa</taxon>
        <taxon>Ecdysozoa</taxon>
        <taxon>Nematoda</taxon>
        <taxon>Chromadorea</taxon>
        <taxon>Rhabditida</taxon>
        <taxon>Tylenchina</taxon>
        <taxon>Panagrolaimomorpha</taxon>
        <taxon>Strongyloidoidea</taxon>
        <taxon>Steinernematidae</taxon>
        <taxon>Steinernema</taxon>
    </lineage>
</organism>
<dbReference type="InterPro" id="IPR000742">
    <property type="entry name" value="EGF"/>
</dbReference>
<dbReference type="EC" id="3.4.24.-" evidence="10"/>
<keyword evidence="12" id="KW-1133">Transmembrane helix</keyword>
<evidence type="ECO:0000259" key="14">
    <source>
        <dbReference type="PROSITE" id="PS51864"/>
    </source>
</evidence>
<dbReference type="Gene3D" id="1.20.1070.10">
    <property type="entry name" value="Rhodopsin 7-helix transmembrane proteins"/>
    <property type="match status" value="1"/>
</dbReference>
<dbReference type="PROSITE" id="PS01186">
    <property type="entry name" value="EGF_2"/>
    <property type="match status" value="1"/>
</dbReference>